<protein>
    <recommendedName>
        <fullName evidence="11">Guanylate kinase-like domain-containing protein</fullName>
    </recommendedName>
</protein>
<dbReference type="Pfam" id="PF02828">
    <property type="entry name" value="L27"/>
    <property type="match status" value="1"/>
</dbReference>
<gene>
    <name evidence="9" type="ORF">OJAV_G00210050</name>
</gene>
<dbReference type="InterPro" id="IPR020590">
    <property type="entry name" value="Guanylate_kinase_CS"/>
</dbReference>
<evidence type="ECO:0000259" key="5">
    <source>
        <dbReference type="PROSITE" id="PS50002"/>
    </source>
</evidence>
<feature type="compositionally biased region" description="Basic and acidic residues" evidence="4">
    <location>
        <begin position="198"/>
        <end position="209"/>
    </location>
</feature>
<dbReference type="InterPro" id="IPR036034">
    <property type="entry name" value="PDZ_sf"/>
</dbReference>
<organism evidence="9 10">
    <name type="scientific">Oryzias javanicus</name>
    <name type="common">Javanese ricefish</name>
    <name type="synonym">Aplocheilus javanicus</name>
    <dbReference type="NCBI Taxonomy" id="123683"/>
    <lineage>
        <taxon>Eukaryota</taxon>
        <taxon>Metazoa</taxon>
        <taxon>Chordata</taxon>
        <taxon>Craniata</taxon>
        <taxon>Vertebrata</taxon>
        <taxon>Euteleostomi</taxon>
        <taxon>Actinopterygii</taxon>
        <taxon>Neopterygii</taxon>
        <taxon>Teleostei</taxon>
        <taxon>Neoteleostei</taxon>
        <taxon>Acanthomorphata</taxon>
        <taxon>Ovalentaria</taxon>
        <taxon>Atherinomorphae</taxon>
        <taxon>Beloniformes</taxon>
        <taxon>Adrianichthyidae</taxon>
        <taxon>Oryziinae</taxon>
        <taxon>Oryzias</taxon>
    </lineage>
</organism>
<dbReference type="PROSITE" id="PS50106">
    <property type="entry name" value="PDZ"/>
    <property type="match status" value="1"/>
</dbReference>
<keyword evidence="10" id="KW-1185">Reference proteome</keyword>
<dbReference type="FunFam" id="3.30.63.10:FF:000002">
    <property type="entry name" value="Guanylate kinase 1"/>
    <property type="match status" value="1"/>
</dbReference>
<keyword evidence="2 3" id="KW-0728">SH3 domain</keyword>
<feature type="region of interest" description="Disordered" evidence="4">
    <location>
        <begin position="469"/>
        <end position="526"/>
    </location>
</feature>
<dbReference type="AlphaFoldDB" id="A0A437C7I1"/>
<evidence type="ECO:0008006" key="11">
    <source>
        <dbReference type="Google" id="ProtNLM"/>
    </source>
</evidence>
<dbReference type="InterPro" id="IPR050716">
    <property type="entry name" value="MAGUK"/>
</dbReference>
<accession>A0A437C7I1</accession>
<evidence type="ECO:0000256" key="4">
    <source>
        <dbReference type="SAM" id="MobiDB-lite"/>
    </source>
</evidence>
<feature type="domain" description="L27" evidence="8">
    <location>
        <begin position="85"/>
        <end position="136"/>
    </location>
</feature>
<dbReference type="PROSITE" id="PS00856">
    <property type="entry name" value="GUANYLATE_KINASE_1"/>
    <property type="match status" value="1"/>
</dbReference>
<dbReference type="SMART" id="SM00072">
    <property type="entry name" value="GuKc"/>
    <property type="match status" value="1"/>
</dbReference>
<dbReference type="PROSITE" id="PS50002">
    <property type="entry name" value="SH3"/>
    <property type="match status" value="1"/>
</dbReference>
<comment type="similarity">
    <text evidence="1">Belongs to the MAGUK family.</text>
</comment>
<dbReference type="InterPro" id="IPR001478">
    <property type="entry name" value="PDZ"/>
</dbReference>
<dbReference type="EMBL" id="CM012457">
    <property type="protein sequence ID" value="RVE58514.1"/>
    <property type="molecule type" value="Genomic_DNA"/>
</dbReference>
<dbReference type="InterPro" id="IPR004172">
    <property type="entry name" value="L27_dom"/>
</dbReference>
<dbReference type="Pfam" id="PF00595">
    <property type="entry name" value="PDZ"/>
    <property type="match status" value="1"/>
</dbReference>
<dbReference type="SMART" id="SM00569">
    <property type="entry name" value="L27"/>
    <property type="match status" value="2"/>
</dbReference>
<feature type="compositionally biased region" description="Basic and acidic residues" evidence="4">
    <location>
        <begin position="260"/>
        <end position="269"/>
    </location>
</feature>
<evidence type="ECO:0000313" key="9">
    <source>
        <dbReference type="EMBL" id="RVE58514.1"/>
    </source>
</evidence>
<evidence type="ECO:0000259" key="6">
    <source>
        <dbReference type="PROSITE" id="PS50052"/>
    </source>
</evidence>
<feature type="domain" description="SH3" evidence="5">
    <location>
        <begin position="668"/>
        <end position="738"/>
    </location>
</feature>
<feature type="compositionally biased region" description="Low complexity" evidence="4">
    <location>
        <begin position="507"/>
        <end position="520"/>
    </location>
</feature>
<evidence type="ECO:0000256" key="1">
    <source>
        <dbReference type="ARBA" id="ARBA00007014"/>
    </source>
</evidence>
<dbReference type="Pfam" id="PF00625">
    <property type="entry name" value="Guanylate_kin"/>
    <property type="match status" value="1"/>
</dbReference>
<dbReference type="Gene3D" id="2.30.42.10">
    <property type="match status" value="1"/>
</dbReference>
<dbReference type="InterPro" id="IPR036028">
    <property type="entry name" value="SH3-like_dom_sf"/>
</dbReference>
<proteinExistence type="inferred from homology"/>
<feature type="region of interest" description="Disordered" evidence="4">
    <location>
        <begin position="365"/>
        <end position="390"/>
    </location>
</feature>
<feature type="region of interest" description="Disordered" evidence="4">
    <location>
        <begin position="188"/>
        <end position="221"/>
    </location>
</feature>
<sequence length="1056" mass="118105">MRTGVPFPSSSAVWTTGMRQTMEDGVSEVLSSVVEDIGEAVTRNISGAQILHELLSAPWLHALLKMYECLIQFQKMKPNPFLPYASGLSYEIMTLIQRAPHPSPEARELFGLLSSPHVQALLSSHDSVAQEDYLPVLPPLPDELPEDEEAMRIVCLVKNNQPLTTSEHRSLGLHSSWNSLHGFPLEPPTSAKGAWSGEELRRTESEAKHTSHPKRSHPQGFVTHYEMSGNCVFCPQNAVLWKQRLNLSDPAVFSPNTQPERSKPKREGDPSSVSEDYAYLPPPVPVYSQSLPNSPLLYKKRGKSRTASTLNKASAKVHTAPVSPAAQCPDEQQNISTFPLSDSHRRYKAGSRKKTHEEFLNPSTFHQYQHPSHNGCKSQPIPPQKEKPEPQCHQAGVQLSKQCSVEELRSTVQTVVSTIEHSSQDVRQLGQKMVAATEMIADSVEENAQAVNLLAEVVEKLQGIIVAKKQHGVSPSTRPKHNPPTPPPRVSSLSPKVVRKPPTPYPSQLSSCSSSSSASSGAEDFGVSQNKNHQVTLRAGGCGSNGHVWFDSETVSRAHMEGRQESRIPFLHLYFFKSSFRADTHSDTFQGATIRRDEETGEIYIARVIHGGLADRSGLLHPGDLIVEVNGNPVVGLEPAKVIRILTNSTGTILFKVIPNSTQVSSNQKPVYMRAMVDYCPRKDSSIPCPDAGMPFSRGSLLEVVDQSDAQWWQARKLPCGASFARLIPSASTLKSKQREHWWCQPLHVHTCMRPVTLAASESEQTSGDDKSMTAEMNNAQDINIDEADSDFTEGIYLAGFRRSFHVWKRTSFKKRRQSCSSCSPNSSAMATPYEEVVLYQRPPQENHRLIMLVGASGVGVNELRKRLIKLNPSTFQGPVPHTTRPMREGEQMGREYHFVTKELFEYMVCNHRFVEYGESRGHLYGTSFDSIDEVLKHGRMCIVDAESHSIPLLRTRKLKPFVIFIKPPSPERLRQTRKNATIVTNDVTNRPFTEEDFVEMEEVSRLIETKYKQFFDRVLVNDSLQDASMKLCSIVHQAQNEPQWIPVNWILPEEQ</sequence>
<dbReference type="InterPro" id="IPR008144">
    <property type="entry name" value="Guanylate_kin-like_dom"/>
</dbReference>
<dbReference type="SUPFAM" id="SSF50044">
    <property type="entry name" value="SH3-domain"/>
    <property type="match status" value="1"/>
</dbReference>
<dbReference type="Gene3D" id="2.30.30.40">
    <property type="entry name" value="SH3 Domains"/>
    <property type="match status" value="1"/>
</dbReference>
<dbReference type="PANTHER" id="PTHR23122">
    <property type="entry name" value="MEMBRANE-ASSOCIATED GUANYLATE KINASE MAGUK"/>
    <property type="match status" value="1"/>
</dbReference>
<dbReference type="InterPro" id="IPR036892">
    <property type="entry name" value="L27_dom_sf"/>
</dbReference>
<evidence type="ECO:0000256" key="2">
    <source>
        <dbReference type="ARBA" id="ARBA00022443"/>
    </source>
</evidence>
<evidence type="ECO:0000259" key="8">
    <source>
        <dbReference type="PROSITE" id="PS51022"/>
    </source>
</evidence>
<dbReference type="Proteomes" id="UP000283210">
    <property type="component" value="Chromosome 21"/>
</dbReference>
<dbReference type="PROSITE" id="PS51022">
    <property type="entry name" value="L27"/>
    <property type="match status" value="1"/>
</dbReference>
<dbReference type="PROSITE" id="PS50052">
    <property type="entry name" value="GUANYLATE_KINASE_2"/>
    <property type="match status" value="1"/>
</dbReference>
<reference evidence="9 10" key="1">
    <citation type="submission" date="2018-11" db="EMBL/GenBank/DDBJ databases">
        <authorList>
            <person name="Lopez-Roques C."/>
            <person name="Donnadieu C."/>
            <person name="Bouchez O."/>
            <person name="Klopp C."/>
            <person name="Cabau C."/>
            <person name="Zahm M."/>
        </authorList>
    </citation>
    <scope>NUCLEOTIDE SEQUENCE [LARGE SCALE GENOMIC DNA]</scope>
    <source>
        <strain evidence="9">RS831</strain>
        <tissue evidence="9">Whole body</tissue>
    </source>
</reference>
<dbReference type="Gene3D" id="3.40.50.300">
    <property type="entry name" value="P-loop containing nucleotide triphosphate hydrolases"/>
    <property type="match status" value="1"/>
</dbReference>
<evidence type="ECO:0000256" key="3">
    <source>
        <dbReference type="PROSITE-ProRule" id="PRU00192"/>
    </source>
</evidence>
<dbReference type="SMART" id="SM00228">
    <property type="entry name" value="PDZ"/>
    <property type="match status" value="1"/>
</dbReference>
<evidence type="ECO:0000259" key="7">
    <source>
        <dbReference type="PROSITE" id="PS50106"/>
    </source>
</evidence>
<dbReference type="CDD" id="cd00071">
    <property type="entry name" value="GMPK"/>
    <property type="match status" value="1"/>
</dbReference>
<feature type="compositionally biased region" description="Polar residues" evidence="4">
    <location>
        <begin position="365"/>
        <end position="377"/>
    </location>
</feature>
<dbReference type="InterPro" id="IPR008145">
    <property type="entry name" value="GK/Ca_channel_bsu"/>
</dbReference>
<feature type="region of interest" description="Disordered" evidence="4">
    <location>
        <begin position="251"/>
        <end position="337"/>
    </location>
</feature>
<name>A0A437C7I1_ORYJA</name>
<dbReference type="InterPro" id="IPR014775">
    <property type="entry name" value="L27_C"/>
</dbReference>
<reference evidence="9 10" key="2">
    <citation type="submission" date="2019-01" db="EMBL/GenBank/DDBJ databases">
        <title>A chromosome length genome reference of the Java medaka (oryzias javanicus).</title>
        <authorList>
            <person name="Herpin A."/>
            <person name="Takehana Y."/>
            <person name="Naruse K."/>
            <person name="Ansai S."/>
            <person name="Kawaguchi M."/>
        </authorList>
    </citation>
    <scope>NUCLEOTIDE SEQUENCE [LARGE SCALE GENOMIC DNA]</scope>
    <source>
        <strain evidence="9">RS831</strain>
        <tissue evidence="9">Whole body</tissue>
    </source>
</reference>
<dbReference type="SUPFAM" id="SSF101288">
    <property type="entry name" value="L27 domain"/>
    <property type="match status" value="1"/>
</dbReference>
<dbReference type="InterPro" id="IPR001452">
    <property type="entry name" value="SH3_domain"/>
</dbReference>
<dbReference type="Gene3D" id="1.10.287.650">
    <property type="entry name" value="L27 domain"/>
    <property type="match status" value="1"/>
</dbReference>
<dbReference type="SUPFAM" id="SSF52540">
    <property type="entry name" value="P-loop containing nucleoside triphosphate hydrolases"/>
    <property type="match status" value="1"/>
</dbReference>
<dbReference type="SUPFAM" id="SSF50156">
    <property type="entry name" value="PDZ domain-like"/>
    <property type="match status" value="1"/>
</dbReference>
<dbReference type="InterPro" id="IPR027417">
    <property type="entry name" value="P-loop_NTPase"/>
</dbReference>
<evidence type="ECO:0000313" key="10">
    <source>
        <dbReference type="Proteomes" id="UP000283210"/>
    </source>
</evidence>
<feature type="domain" description="Guanylate kinase-like" evidence="6">
    <location>
        <begin position="848"/>
        <end position="1037"/>
    </location>
</feature>
<feature type="domain" description="PDZ" evidence="7">
    <location>
        <begin position="577"/>
        <end position="661"/>
    </location>
</feature>
<dbReference type="OrthoDB" id="439127at2759"/>